<dbReference type="CDD" id="cd07012">
    <property type="entry name" value="PBP2_Bug_TTT"/>
    <property type="match status" value="1"/>
</dbReference>
<dbReference type="PANTHER" id="PTHR42928">
    <property type="entry name" value="TRICARBOXYLATE-BINDING PROTEIN"/>
    <property type="match status" value="1"/>
</dbReference>
<protein>
    <submittedName>
        <fullName evidence="3">TTT family transport system substrate-binding component</fullName>
    </submittedName>
    <submittedName>
        <fullName evidence="4">Tripartite-type tricarboxylate transporter, receptor component TctC</fullName>
    </submittedName>
</protein>
<dbReference type="InterPro" id="IPR005064">
    <property type="entry name" value="BUG"/>
</dbReference>
<evidence type="ECO:0000313" key="6">
    <source>
        <dbReference type="Proteomes" id="UP000182800"/>
    </source>
</evidence>
<feature type="chain" id="PRO_5006027862" evidence="2">
    <location>
        <begin position="28"/>
        <end position="322"/>
    </location>
</feature>
<keyword evidence="4" id="KW-0675">Receptor</keyword>
<keyword evidence="2" id="KW-0732">Signal</keyword>
<dbReference type="OrthoDB" id="7243230at2"/>
<dbReference type="PANTHER" id="PTHR42928:SF5">
    <property type="entry name" value="BLR1237 PROTEIN"/>
    <property type="match status" value="1"/>
</dbReference>
<evidence type="ECO:0000256" key="2">
    <source>
        <dbReference type="SAM" id="SignalP"/>
    </source>
</evidence>
<dbReference type="Gene3D" id="3.40.190.150">
    <property type="entry name" value="Bordetella uptake gene, domain 1"/>
    <property type="match status" value="1"/>
</dbReference>
<dbReference type="InterPro" id="IPR042100">
    <property type="entry name" value="Bug_dom1"/>
</dbReference>
<accession>A0A0N8KEX6</accession>
<dbReference type="STRING" id="1653334.GA0071312_3773"/>
<organism evidence="3 5">
    <name type="scientific">Saliniramus fredricksonii</name>
    <dbReference type="NCBI Taxonomy" id="1653334"/>
    <lineage>
        <taxon>Bacteria</taxon>
        <taxon>Pseudomonadati</taxon>
        <taxon>Pseudomonadota</taxon>
        <taxon>Alphaproteobacteria</taxon>
        <taxon>Hyphomicrobiales</taxon>
        <taxon>Salinarimonadaceae</taxon>
        <taxon>Saliniramus</taxon>
    </lineage>
</organism>
<dbReference type="EMBL" id="FMBM01000003">
    <property type="protein sequence ID" value="SCC82763.1"/>
    <property type="molecule type" value="Genomic_DNA"/>
</dbReference>
<evidence type="ECO:0000256" key="1">
    <source>
        <dbReference type="ARBA" id="ARBA00006987"/>
    </source>
</evidence>
<sequence>MQGIRSLSILGAGLMAGALVLAGPAQAEYPESDREVRHIMPWGAGGGTDTVMRGFVEYMQKHLGTSIYTDNVTGGVGSVGWMTLKGAPSDGYTIGTLTYDILTVEYQNMAPVSWEDFEIIGMVTEHASALVVRAEDFDNLDEFIAAAEAEPGSVTVSNASTGGVWHQHAVAMEQEIGIELNHVPYESAAPQVTSLLGGETMAAVISLPPVMEYVRSGEMRVLAVMGDERVEMAPDVPTFVELGHDVVYGSFRLLAAPPGTPVEIVEVLEQAMYDTFQDPEFLAWAEEAGIGERWLDREASIAYMAAIAPVIGQLMADLGLTD</sequence>
<gene>
    <name evidence="4" type="ORF">GA0071312_3773</name>
    <name evidence="3" type="ORF">HLUCCO17_00275</name>
</gene>
<dbReference type="RefSeq" id="WP_074446535.1">
    <property type="nucleotide sequence ID" value="NZ_FMBM01000003.1"/>
</dbReference>
<dbReference type="Proteomes" id="UP000050497">
    <property type="component" value="Unassembled WGS sequence"/>
</dbReference>
<dbReference type="PIRSF" id="PIRSF017082">
    <property type="entry name" value="YflP"/>
    <property type="match status" value="1"/>
</dbReference>
<evidence type="ECO:0000313" key="4">
    <source>
        <dbReference type="EMBL" id="SCC82763.1"/>
    </source>
</evidence>
<proteinExistence type="inferred from homology"/>
<evidence type="ECO:0000313" key="5">
    <source>
        <dbReference type="Proteomes" id="UP000050497"/>
    </source>
</evidence>
<feature type="signal peptide" evidence="2">
    <location>
        <begin position="1"/>
        <end position="27"/>
    </location>
</feature>
<dbReference type="Proteomes" id="UP000182800">
    <property type="component" value="Unassembled WGS sequence"/>
</dbReference>
<dbReference type="SUPFAM" id="SSF53850">
    <property type="entry name" value="Periplasmic binding protein-like II"/>
    <property type="match status" value="1"/>
</dbReference>
<reference evidence="3 5" key="1">
    <citation type="submission" date="2015-09" db="EMBL/GenBank/DDBJ databases">
        <title>Identification and resolution of microdiversity through metagenomic sequencing of parallel consortia.</title>
        <authorList>
            <person name="Nelson W.C."/>
            <person name="Romine M.F."/>
            <person name="Lindemann S.R."/>
        </authorList>
    </citation>
    <scope>NUCLEOTIDE SEQUENCE [LARGE SCALE GENOMIC DNA]</scope>
    <source>
        <strain evidence="3">HL-109</strain>
    </source>
</reference>
<reference evidence="4 6" key="2">
    <citation type="submission" date="2016-08" db="EMBL/GenBank/DDBJ databases">
        <authorList>
            <person name="Varghese N."/>
            <person name="Submissions Spin"/>
        </authorList>
    </citation>
    <scope>NUCLEOTIDE SEQUENCE [LARGE SCALE GENOMIC DNA]</scope>
    <source>
        <strain evidence="4 6">HL-109</strain>
    </source>
</reference>
<dbReference type="EMBL" id="LJSX01000001">
    <property type="protein sequence ID" value="KPQ12562.1"/>
    <property type="molecule type" value="Genomic_DNA"/>
</dbReference>
<dbReference type="Pfam" id="PF03401">
    <property type="entry name" value="TctC"/>
    <property type="match status" value="1"/>
</dbReference>
<dbReference type="AlphaFoldDB" id="A0A0N8KEX6"/>
<keyword evidence="6" id="KW-1185">Reference proteome</keyword>
<comment type="similarity">
    <text evidence="1">Belongs to the UPF0065 (bug) family.</text>
</comment>
<dbReference type="Gene3D" id="3.40.190.10">
    <property type="entry name" value="Periplasmic binding protein-like II"/>
    <property type="match status" value="1"/>
</dbReference>
<comment type="caution">
    <text evidence="3">The sequence shown here is derived from an EMBL/GenBank/DDBJ whole genome shotgun (WGS) entry which is preliminary data.</text>
</comment>
<name>A0A0N8KEX6_9HYPH</name>
<evidence type="ECO:0000313" key="3">
    <source>
        <dbReference type="EMBL" id="KPQ12562.1"/>
    </source>
</evidence>